<dbReference type="InterPro" id="IPR051013">
    <property type="entry name" value="MBL_superfamily_lactonases"/>
</dbReference>
<comment type="caution">
    <text evidence="7">The sequence shown here is derived from an EMBL/GenBank/DDBJ whole genome shotgun (WGS) entry which is preliminary data.</text>
</comment>
<evidence type="ECO:0000256" key="3">
    <source>
        <dbReference type="ARBA" id="ARBA00022723"/>
    </source>
</evidence>
<proteinExistence type="inferred from homology"/>
<evidence type="ECO:0000256" key="4">
    <source>
        <dbReference type="ARBA" id="ARBA00022801"/>
    </source>
</evidence>
<dbReference type="GO" id="GO:0046872">
    <property type="term" value="F:metal ion binding"/>
    <property type="evidence" value="ECO:0007669"/>
    <property type="project" value="UniProtKB-KW"/>
</dbReference>
<evidence type="ECO:0000313" key="7">
    <source>
        <dbReference type="EMBL" id="KAK5057689.1"/>
    </source>
</evidence>
<dbReference type="PANTHER" id="PTHR42978:SF2">
    <property type="entry name" value="102 KBASES UNSTABLE REGION: FROM 1 TO 119443"/>
    <property type="match status" value="1"/>
</dbReference>
<sequence>MAGIQGQLERGAVPNHISNVCPKGTKFHVLEVGWLECDEAFVIRGGNTSLKSTEGKSFVNKRRELPMYCILIEHPHEGLILWETGCGKDYPEVWGPQVADVFSRIRYEPQHELKAAVEATGNKLEDIKKIIIGHLHLDHAGGLDMFLDRKDVEVWVHDKELRSAFWSVATGADVGVYLEHYLKLSL</sequence>
<dbReference type="EMBL" id="JAVRRD010000006">
    <property type="protein sequence ID" value="KAK5057689.1"/>
    <property type="molecule type" value="Genomic_DNA"/>
</dbReference>
<dbReference type="GO" id="GO:0016787">
    <property type="term" value="F:hydrolase activity"/>
    <property type="evidence" value="ECO:0007669"/>
    <property type="project" value="UniProtKB-KW"/>
</dbReference>
<comment type="cofactor">
    <cofactor evidence="1">
        <name>Zn(2+)</name>
        <dbReference type="ChEBI" id="CHEBI:29105"/>
    </cofactor>
</comment>
<gene>
    <name evidence="7" type="ORF">LTR84_011690</name>
</gene>
<dbReference type="PANTHER" id="PTHR42978">
    <property type="entry name" value="QUORUM-QUENCHING LACTONASE YTNP-RELATED-RELATED"/>
    <property type="match status" value="1"/>
</dbReference>
<dbReference type="Gene3D" id="3.60.15.10">
    <property type="entry name" value="Ribonuclease Z/Hydroxyacylglutathione hydrolase-like"/>
    <property type="match status" value="1"/>
</dbReference>
<evidence type="ECO:0000256" key="1">
    <source>
        <dbReference type="ARBA" id="ARBA00001947"/>
    </source>
</evidence>
<dbReference type="SUPFAM" id="SSF56281">
    <property type="entry name" value="Metallo-hydrolase/oxidoreductase"/>
    <property type="match status" value="1"/>
</dbReference>
<feature type="domain" description="Metallo-beta-lactamase" evidence="6">
    <location>
        <begin position="68"/>
        <end position="166"/>
    </location>
</feature>
<evidence type="ECO:0000313" key="8">
    <source>
        <dbReference type="Proteomes" id="UP001358417"/>
    </source>
</evidence>
<evidence type="ECO:0000256" key="5">
    <source>
        <dbReference type="ARBA" id="ARBA00022833"/>
    </source>
</evidence>
<dbReference type="RefSeq" id="XP_064708807.1">
    <property type="nucleotide sequence ID" value="XM_064855218.1"/>
</dbReference>
<name>A0AAV9NH54_9EURO</name>
<evidence type="ECO:0000259" key="6">
    <source>
        <dbReference type="Pfam" id="PF00753"/>
    </source>
</evidence>
<dbReference type="Proteomes" id="UP001358417">
    <property type="component" value="Unassembled WGS sequence"/>
</dbReference>
<keyword evidence="8" id="KW-1185">Reference proteome</keyword>
<dbReference type="InterPro" id="IPR036866">
    <property type="entry name" value="RibonucZ/Hydroxyglut_hydro"/>
</dbReference>
<dbReference type="InterPro" id="IPR001279">
    <property type="entry name" value="Metallo-B-lactamas"/>
</dbReference>
<organism evidence="7 8">
    <name type="scientific">Exophiala bonariae</name>
    <dbReference type="NCBI Taxonomy" id="1690606"/>
    <lineage>
        <taxon>Eukaryota</taxon>
        <taxon>Fungi</taxon>
        <taxon>Dikarya</taxon>
        <taxon>Ascomycota</taxon>
        <taxon>Pezizomycotina</taxon>
        <taxon>Eurotiomycetes</taxon>
        <taxon>Chaetothyriomycetidae</taxon>
        <taxon>Chaetothyriales</taxon>
        <taxon>Herpotrichiellaceae</taxon>
        <taxon>Exophiala</taxon>
    </lineage>
</organism>
<reference evidence="7 8" key="1">
    <citation type="submission" date="2023-08" db="EMBL/GenBank/DDBJ databases">
        <title>Black Yeasts Isolated from many extreme environments.</title>
        <authorList>
            <person name="Coleine C."/>
            <person name="Stajich J.E."/>
            <person name="Selbmann L."/>
        </authorList>
    </citation>
    <scope>NUCLEOTIDE SEQUENCE [LARGE SCALE GENOMIC DNA]</scope>
    <source>
        <strain evidence="7 8">CCFEE 5792</strain>
    </source>
</reference>
<dbReference type="AlphaFoldDB" id="A0AAV9NH54"/>
<evidence type="ECO:0000256" key="2">
    <source>
        <dbReference type="ARBA" id="ARBA00007749"/>
    </source>
</evidence>
<protein>
    <recommendedName>
        <fullName evidence="6">Metallo-beta-lactamase domain-containing protein</fullName>
    </recommendedName>
</protein>
<comment type="similarity">
    <text evidence="2">Belongs to the metallo-beta-lactamase superfamily.</text>
</comment>
<dbReference type="GeneID" id="89979840"/>
<keyword evidence="5" id="KW-0862">Zinc</keyword>
<accession>A0AAV9NH54</accession>
<keyword evidence="4" id="KW-0378">Hydrolase</keyword>
<dbReference type="Pfam" id="PF00753">
    <property type="entry name" value="Lactamase_B"/>
    <property type="match status" value="1"/>
</dbReference>
<keyword evidence="3" id="KW-0479">Metal-binding</keyword>